<dbReference type="AlphaFoldDB" id="A0A4R9IGF1"/>
<evidence type="ECO:0000313" key="1">
    <source>
        <dbReference type="EMBL" id="TGK87025.1"/>
    </source>
</evidence>
<proteinExistence type="predicted"/>
<organism evidence="1 2">
    <name type="scientific">Leptospira noumeaensis</name>
    <dbReference type="NCBI Taxonomy" id="2484964"/>
    <lineage>
        <taxon>Bacteria</taxon>
        <taxon>Pseudomonadati</taxon>
        <taxon>Spirochaetota</taxon>
        <taxon>Spirochaetia</taxon>
        <taxon>Leptospirales</taxon>
        <taxon>Leptospiraceae</taxon>
        <taxon>Leptospira</taxon>
    </lineage>
</organism>
<dbReference type="RefSeq" id="WP_135600625.1">
    <property type="nucleotide sequence ID" value="NZ_RQFK01000011.1"/>
</dbReference>
<dbReference type="OrthoDB" id="9840156at2"/>
<keyword evidence="2" id="KW-1185">Reference proteome</keyword>
<gene>
    <name evidence="1" type="ORF">EHQ24_05375</name>
</gene>
<protein>
    <submittedName>
        <fullName evidence="1">Uncharacterized protein</fullName>
    </submittedName>
</protein>
<dbReference type="EMBL" id="RQFK01000011">
    <property type="protein sequence ID" value="TGK87025.1"/>
    <property type="molecule type" value="Genomic_DNA"/>
</dbReference>
<reference evidence="1" key="1">
    <citation type="journal article" date="2019" name="PLoS Negl. Trop. Dis.">
        <title>Revisiting the worldwide diversity of Leptospira species in the environment.</title>
        <authorList>
            <person name="Vincent A.T."/>
            <person name="Schiettekatte O."/>
            <person name="Bourhy P."/>
            <person name="Veyrier F.J."/>
            <person name="Picardeau M."/>
        </authorList>
    </citation>
    <scope>NUCLEOTIDE SEQUENCE [LARGE SCALE GENOMIC DNA]</scope>
    <source>
        <strain evidence="1">201800287</strain>
    </source>
</reference>
<accession>A0A4R9IGF1</accession>
<name>A0A4R9IGF1_9LEPT</name>
<comment type="caution">
    <text evidence="1">The sequence shown here is derived from an EMBL/GenBank/DDBJ whole genome shotgun (WGS) entry which is preliminary data.</text>
</comment>
<dbReference type="Proteomes" id="UP000298009">
    <property type="component" value="Unassembled WGS sequence"/>
</dbReference>
<sequence length="253" mass="27227">MLTDRSSGYYSSWNGINAPVSVPPGKKCYFKFIAPSSNSYAFGSDFLRNPSLIYHIGLVNKSNTTQPSTSSSFDSENIFTNLPSSDTTNQYKFYQKSNASTLIVADGTNCTSNCPVYFTITKNTKTGDCSSTRGSQIMATSPFVLRFDDTQVSIPSTGSFFDCYYLFISPKDTVSQFTQTKTYLAGSAVSMVLSVSAPVTAVTTTFASAATNTDTTTATVNGLSTSAGQGRYVKATFSNTNDSQNSFNLSNSY</sequence>
<evidence type="ECO:0000313" key="2">
    <source>
        <dbReference type="Proteomes" id="UP000298009"/>
    </source>
</evidence>